<dbReference type="EMBL" id="PXYT01000024">
    <property type="protein sequence ID" value="PSR27782.1"/>
    <property type="molecule type" value="Genomic_DNA"/>
</dbReference>
<protein>
    <submittedName>
        <fullName evidence="7">Phosphate ABC transporter permease</fullName>
    </submittedName>
</protein>
<dbReference type="InterPro" id="IPR035906">
    <property type="entry name" value="MetI-like_sf"/>
</dbReference>
<dbReference type="GO" id="GO:0055085">
    <property type="term" value="P:transmembrane transport"/>
    <property type="evidence" value="ECO:0007669"/>
    <property type="project" value="InterPro"/>
</dbReference>
<dbReference type="PANTHER" id="PTHR43470">
    <property type="entry name" value="PHOSPHATE TRANSPORT SYSTEM PERMEASE PROTEIN PSTA-RELATED"/>
    <property type="match status" value="1"/>
</dbReference>
<dbReference type="SUPFAM" id="SSF161098">
    <property type="entry name" value="MetI-like"/>
    <property type="match status" value="1"/>
</dbReference>
<dbReference type="Pfam" id="PF00528">
    <property type="entry name" value="BPD_transp_1"/>
    <property type="match status" value="1"/>
</dbReference>
<gene>
    <name evidence="7" type="ORF">C7B43_11350</name>
</gene>
<keyword evidence="3 5" id="KW-1133">Transmembrane helix</keyword>
<dbReference type="CDD" id="cd06261">
    <property type="entry name" value="TM_PBP2"/>
    <property type="match status" value="1"/>
</dbReference>
<dbReference type="Proteomes" id="UP000242699">
    <property type="component" value="Unassembled WGS sequence"/>
</dbReference>
<evidence type="ECO:0000256" key="4">
    <source>
        <dbReference type="ARBA" id="ARBA00023136"/>
    </source>
</evidence>
<dbReference type="GO" id="GO:0005886">
    <property type="term" value="C:plasma membrane"/>
    <property type="evidence" value="ECO:0007669"/>
    <property type="project" value="UniProtKB-SubCell"/>
</dbReference>
<dbReference type="InterPro" id="IPR000515">
    <property type="entry name" value="MetI-like"/>
</dbReference>
<proteinExistence type="inferred from homology"/>
<evidence type="ECO:0000313" key="8">
    <source>
        <dbReference type="Proteomes" id="UP000242699"/>
    </source>
</evidence>
<feature type="transmembrane region" description="Helical" evidence="5">
    <location>
        <begin position="71"/>
        <end position="95"/>
    </location>
</feature>
<evidence type="ECO:0000256" key="3">
    <source>
        <dbReference type="ARBA" id="ARBA00022989"/>
    </source>
</evidence>
<feature type="transmembrane region" description="Helical" evidence="5">
    <location>
        <begin position="144"/>
        <end position="165"/>
    </location>
</feature>
<feature type="domain" description="ABC transmembrane type-1" evidence="6">
    <location>
        <begin position="71"/>
        <end position="276"/>
    </location>
</feature>
<dbReference type="PANTHER" id="PTHR43470:SF4">
    <property type="entry name" value="ABC TRANSPORTER PERMEASE PROTEIN YQGI-RELATED"/>
    <property type="match status" value="1"/>
</dbReference>
<accession>A0A2T2WZX8</accession>
<sequence>MSKSDLSPKTLKPIAQGRSAHYVMAGIGVAAMLALLSVVLPLAVQGLPRLNMDFLFKPPRELGGGGIGPEILNTLIMVGLSQCISLPLAIIIAIYRVEYDHIRHLARWFDQGLQIVLSLPTMVIGLIVVDVAIVRWHWPISVESGILVLSLINWPFAVFLTVQVLQRIPDEWREASRALGASRWQTITRLILPVAWADIIELTGLTVARLMGETAALIYTAGLNVTSRFAFSAPGETVAVHLWYIRTEGLMPDADQVAAATGLVLLLLVIAVLWVSQKFAEWVKNANL</sequence>
<keyword evidence="2 5" id="KW-0812">Transmembrane</keyword>
<feature type="transmembrane region" description="Helical" evidence="5">
    <location>
        <begin position="257"/>
        <end position="275"/>
    </location>
</feature>
<keyword evidence="5" id="KW-0813">Transport</keyword>
<feature type="transmembrane region" description="Helical" evidence="5">
    <location>
        <begin position="115"/>
        <end position="138"/>
    </location>
</feature>
<evidence type="ECO:0000259" key="6">
    <source>
        <dbReference type="PROSITE" id="PS50928"/>
    </source>
</evidence>
<dbReference type="AlphaFoldDB" id="A0A2T2WZX8"/>
<comment type="similarity">
    <text evidence="5">Belongs to the binding-protein-dependent transport system permease family.</text>
</comment>
<comment type="caution">
    <text evidence="7">The sequence shown here is derived from an EMBL/GenBank/DDBJ whole genome shotgun (WGS) entry which is preliminary data.</text>
</comment>
<organism evidence="7 8">
    <name type="scientific">Sulfobacillus benefaciens</name>
    <dbReference type="NCBI Taxonomy" id="453960"/>
    <lineage>
        <taxon>Bacteria</taxon>
        <taxon>Bacillati</taxon>
        <taxon>Bacillota</taxon>
        <taxon>Clostridia</taxon>
        <taxon>Eubacteriales</taxon>
        <taxon>Clostridiales Family XVII. Incertae Sedis</taxon>
        <taxon>Sulfobacillus</taxon>
    </lineage>
</organism>
<dbReference type="PROSITE" id="PS50928">
    <property type="entry name" value="ABC_TM1"/>
    <property type="match status" value="1"/>
</dbReference>
<reference evidence="7 8" key="1">
    <citation type="journal article" date="2014" name="BMC Genomics">
        <title>Comparison of environmental and isolate Sulfobacillus genomes reveals diverse carbon, sulfur, nitrogen, and hydrogen metabolisms.</title>
        <authorList>
            <person name="Justice N.B."/>
            <person name="Norman A."/>
            <person name="Brown C.T."/>
            <person name="Singh A."/>
            <person name="Thomas B.C."/>
            <person name="Banfield J.F."/>
        </authorList>
    </citation>
    <scope>NUCLEOTIDE SEQUENCE [LARGE SCALE GENOMIC DNA]</scope>
    <source>
        <strain evidence="7">AMDSBA1</strain>
    </source>
</reference>
<comment type="subcellular location">
    <subcellularLocation>
        <location evidence="5">Cell membrane</location>
        <topology evidence="5">Multi-pass membrane protein</topology>
    </subcellularLocation>
    <subcellularLocation>
        <location evidence="1">Membrane</location>
        <topology evidence="1">Multi-pass membrane protein</topology>
    </subcellularLocation>
</comment>
<feature type="transmembrane region" description="Helical" evidence="5">
    <location>
        <begin position="186"/>
        <end position="208"/>
    </location>
</feature>
<evidence type="ECO:0000256" key="1">
    <source>
        <dbReference type="ARBA" id="ARBA00004141"/>
    </source>
</evidence>
<evidence type="ECO:0000313" key="7">
    <source>
        <dbReference type="EMBL" id="PSR27782.1"/>
    </source>
</evidence>
<name>A0A2T2WZX8_9FIRM</name>
<evidence type="ECO:0000256" key="5">
    <source>
        <dbReference type="RuleBase" id="RU363032"/>
    </source>
</evidence>
<evidence type="ECO:0000256" key="2">
    <source>
        <dbReference type="ARBA" id="ARBA00022692"/>
    </source>
</evidence>
<feature type="transmembrane region" description="Helical" evidence="5">
    <location>
        <begin position="21"/>
        <end position="44"/>
    </location>
</feature>
<keyword evidence="4 5" id="KW-0472">Membrane</keyword>
<dbReference type="Gene3D" id="1.10.3720.10">
    <property type="entry name" value="MetI-like"/>
    <property type="match status" value="1"/>
</dbReference>